<proteinExistence type="predicted"/>
<feature type="region of interest" description="Disordered" evidence="1">
    <location>
        <begin position="1"/>
        <end position="33"/>
    </location>
</feature>
<dbReference type="SUPFAM" id="SSF54427">
    <property type="entry name" value="NTF2-like"/>
    <property type="match status" value="1"/>
</dbReference>
<dbReference type="eggNOG" id="KOG4353">
    <property type="taxonomic scope" value="Eukaryota"/>
</dbReference>
<dbReference type="GeneID" id="8623030"/>
<dbReference type="GO" id="GO:0006913">
    <property type="term" value="P:nucleocytoplasmic transport"/>
    <property type="evidence" value="ECO:0000318"/>
    <property type="project" value="GO_Central"/>
</dbReference>
<dbReference type="InterPro" id="IPR018222">
    <property type="entry name" value="Nuclear_transport_factor_2_euk"/>
</dbReference>
<dbReference type="KEGG" id="ddi:DDB_G0281367"/>
<dbReference type="PaxDb" id="44689-DDB0204161"/>
<dbReference type="PANTHER" id="PTHR12612">
    <property type="entry name" value="NUCLEAR TRANSPORT FACTOR 2"/>
    <property type="match status" value="1"/>
</dbReference>
<feature type="compositionally biased region" description="Low complexity" evidence="1">
    <location>
        <begin position="1"/>
        <end position="32"/>
    </location>
</feature>
<comment type="caution">
    <text evidence="3">The sequence shown here is derived from an EMBL/GenBank/DDBJ whole genome shotgun (WGS) entry which is preliminary data.</text>
</comment>
<keyword evidence="4" id="KW-1185">Reference proteome</keyword>
<evidence type="ECO:0000313" key="3">
    <source>
        <dbReference type="EMBL" id="EAL66769.1"/>
    </source>
</evidence>
<dbReference type="SMR" id="Q54U15"/>
<dbReference type="Gene3D" id="3.10.450.50">
    <property type="match status" value="1"/>
</dbReference>
<sequence>MSFRKNTFNNNPNYNNNNNNNNHNDNSPTNGNVDAKLKKIVETITPRAEVFIKEFYYPKYDSSRADLIGLYKDHSVSIWNGTECKGPEHIGKLLAEIPNSVHVVETFDAQPVPSDDKENPNILITATGKVTYKTTSQHQFHQTFLLVKDPTNSNLFYLSYDCIRLIS</sequence>
<dbReference type="GO" id="GO:0044613">
    <property type="term" value="C:nuclear pore central transport channel"/>
    <property type="evidence" value="ECO:0000318"/>
    <property type="project" value="GO_Central"/>
</dbReference>
<dbReference type="EMBL" id="AAFI02000040">
    <property type="protein sequence ID" value="EAL66769.1"/>
    <property type="molecule type" value="Genomic_DNA"/>
</dbReference>
<evidence type="ECO:0000256" key="1">
    <source>
        <dbReference type="SAM" id="MobiDB-lite"/>
    </source>
</evidence>
<gene>
    <name evidence="3" type="ORF">DDB_G0281367</name>
</gene>
<name>Q54U15_DICDI</name>
<dbReference type="HOGENOM" id="CLU_122448_1_1_1"/>
<protein>
    <recommendedName>
        <fullName evidence="2">NTF2 domain-containing protein</fullName>
    </recommendedName>
</protein>
<evidence type="ECO:0000313" key="4">
    <source>
        <dbReference type="Proteomes" id="UP000002195"/>
    </source>
</evidence>
<reference evidence="3 4" key="1">
    <citation type="journal article" date="2005" name="Nature">
        <title>The genome of the social amoeba Dictyostelium discoideum.</title>
        <authorList>
            <consortium name="The Dictyostelium discoideum Sequencing Consortium"/>
            <person name="Eichinger L."/>
            <person name="Pachebat J.A."/>
            <person name="Glockner G."/>
            <person name="Rajandream M.A."/>
            <person name="Sucgang R."/>
            <person name="Berriman M."/>
            <person name="Song J."/>
            <person name="Olsen R."/>
            <person name="Szafranski K."/>
            <person name="Xu Q."/>
            <person name="Tunggal B."/>
            <person name="Kummerfeld S."/>
            <person name="Madera M."/>
            <person name="Konfortov B.A."/>
            <person name="Rivero F."/>
            <person name="Bankier A.T."/>
            <person name="Lehmann R."/>
            <person name="Hamlin N."/>
            <person name="Davies R."/>
            <person name="Gaudet P."/>
            <person name="Fey P."/>
            <person name="Pilcher K."/>
            <person name="Chen G."/>
            <person name="Saunders D."/>
            <person name="Sodergren E."/>
            <person name="Davis P."/>
            <person name="Kerhornou A."/>
            <person name="Nie X."/>
            <person name="Hall N."/>
            <person name="Anjard C."/>
            <person name="Hemphill L."/>
            <person name="Bason N."/>
            <person name="Farbrother P."/>
            <person name="Desany B."/>
            <person name="Just E."/>
            <person name="Morio T."/>
            <person name="Rost R."/>
            <person name="Churcher C."/>
            <person name="Cooper J."/>
            <person name="Haydock S."/>
            <person name="van Driessche N."/>
            <person name="Cronin A."/>
            <person name="Goodhead I."/>
            <person name="Muzny D."/>
            <person name="Mourier T."/>
            <person name="Pain A."/>
            <person name="Lu M."/>
            <person name="Harper D."/>
            <person name="Lindsay R."/>
            <person name="Hauser H."/>
            <person name="James K."/>
            <person name="Quiles M."/>
            <person name="Madan Babu M."/>
            <person name="Saito T."/>
            <person name="Buchrieser C."/>
            <person name="Wardroper A."/>
            <person name="Felder M."/>
            <person name="Thangavelu M."/>
            <person name="Johnson D."/>
            <person name="Knights A."/>
            <person name="Loulseged H."/>
            <person name="Mungall K."/>
            <person name="Oliver K."/>
            <person name="Price C."/>
            <person name="Quail M.A."/>
            <person name="Urushihara H."/>
            <person name="Hernandez J."/>
            <person name="Rabbinowitsch E."/>
            <person name="Steffen D."/>
            <person name="Sanders M."/>
            <person name="Ma J."/>
            <person name="Kohara Y."/>
            <person name="Sharp S."/>
            <person name="Simmonds M."/>
            <person name="Spiegler S."/>
            <person name="Tivey A."/>
            <person name="Sugano S."/>
            <person name="White B."/>
            <person name="Walker D."/>
            <person name="Woodward J."/>
            <person name="Winckler T."/>
            <person name="Tanaka Y."/>
            <person name="Shaulsky G."/>
            <person name="Schleicher M."/>
            <person name="Weinstock G."/>
            <person name="Rosenthal A."/>
            <person name="Cox E.C."/>
            <person name="Chisholm R.L."/>
            <person name="Gibbs R."/>
            <person name="Loomis W.F."/>
            <person name="Platzer M."/>
            <person name="Kay R.R."/>
            <person name="Williams J."/>
            <person name="Dear P.H."/>
            <person name="Noegel A.A."/>
            <person name="Barrell B."/>
            <person name="Kuspa A."/>
        </authorList>
    </citation>
    <scope>NUCLEOTIDE SEQUENCE [LARGE SCALE GENOMIC DNA]</scope>
    <source>
        <strain evidence="3 4">AX4</strain>
    </source>
</reference>
<evidence type="ECO:0000259" key="2">
    <source>
        <dbReference type="PROSITE" id="PS50177"/>
    </source>
</evidence>
<dbReference type="Pfam" id="PF02136">
    <property type="entry name" value="NTF2"/>
    <property type="match status" value="1"/>
</dbReference>
<dbReference type="OMA" id="HFTRLYY"/>
<dbReference type="AlphaFoldDB" id="Q54U15"/>
<organism evidence="3 4">
    <name type="scientific">Dictyostelium discoideum</name>
    <name type="common">Social amoeba</name>
    <dbReference type="NCBI Taxonomy" id="44689"/>
    <lineage>
        <taxon>Eukaryota</taxon>
        <taxon>Amoebozoa</taxon>
        <taxon>Evosea</taxon>
        <taxon>Eumycetozoa</taxon>
        <taxon>Dictyostelia</taxon>
        <taxon>Dictyosteliales</taxon>
        <taxon>Dictyosteliaceae</taxon>
        <taxon>Dictyostelium</taxon>
    </lineage>
</organism>
<dbReference type="RefSeq" id="XP_640750.1">
    <property type="nucleotide sequence ID" value="XM_635658.1"/>
</dbReference>
<dbReference type="dictyBase" id="DDB_G0281367"/>
<dbReference type="InterPro" id="IPR045875">
    <property type="entry name" value="NTF2"/>
</dbReference>
<dbReference type="InterPro" id="IPR002075">
    <property type="entry name" value="NTF2_dom"/>
</dbReference>
<dbReference type="PRO" id="PR:Q54U15"/>
<dbReference type="FunCoup" id="Q54U15">
    <property type="interactions" value="150"/>
</dbReference>
<dbReference type="InterPro" id="IPR032710">
    <property type="entry name" value="NTF2-like_dom_sf"/>
</dbReference>
<dbReference type="PROSITE" id="PS50177">
    <property type="entry name" value="NTF2_DOMAIN"/>
    <property type="match status" value="1"/>
</dbReference>
<dbReference type="STRING" id="44689.Q54U15"/>
<dbReference type="VEuPathDB" id="AmoebaDB:DDB_G0281367"/>
<dbReference type="PhylomeDB" id="Q54U15"/>
<accession>Q54U15</accession>
<dbReference type="Proteomes" id="UP000002195">
    <property type="component" value="Unassembled WGS sequence"/>
</dbReference>
<feature type="domain" description="NTF2" evidence="2">
    <location>
        <begin position="47"/>
        <end position="165"/>
    </location>
</feature>
<dbReference type="InParanoid" id="Q54U15"/>